<dbReference type="PROSITE" id="PS51257">
    <property type="entry name" value="PROKAR_LIPOPROTEIN"/>
    <property type="match status" value="1"/>
</dbReference>
<feature type="transmembrane region" description="Helical" evidence="1">
    <location>
        <begin position="12"/>
        <end position="30"/>
    </location>
</feature>
<evidence type="ECO:0000313" key="2">
    <source>
        <dbReference type="EMBL" id="DAD75062.1"/>
    </source>
</evidence>
<sequence length="68" mass="7589">MNKELIKLIFKILVYILSAVAGFLGVSTLASCSTSRDVVVRGRAVIVTNDTTVIDHTRNFDYHVSYKK</sequence>
<name>A0A8S5LYI7_9VIRU</name>
<protein>
    <submittedName>
        <fullName evidence="2">Uncharacterized protein</fullName>
    </submittedName>
</protein>
<keyword evidence="1" id="KW-1133">Transmembrane helix</keyword>
<evidence type="ECO:0000256" key="1">
    <source>
        <dbReference type="SAM" id="Phobius"/>
    </source>
</evidence>
<reference evidence="2" key="1">
    <citation type="journal article" date="2021" name="Proc. Natl. Acad. Sci. U.S.A.">
        <title>A Catalog of Tens of Thousands of Viruses from Human Metagenomes Reveals Hidden Associations with Chronic Diseases.</title>
        <authorList>
            <person name="Tisza M.J."/>
            <person name="Buck C.B."/>
        </authorList>
    </citation>
    <scope>NUCLEOTIDE SEQUENCE</scope>
    <source>
        <strain evidence="2">Ctiu24</strain>
    </source>
</reference>
<organism evidence="2">
    <name type="scientific">Microviridae sp. ctiu24</name>
    <dbReference type="NCBI Taxonomy" id="2826742"/>
    <lineage>
        <taxon>Viruses</taxon>
        <taxon>Monodnaviria</taxon>
        <taxon>Sangervirae</taxon>
        <taxon>Phixviricota</taxon>
        <taxon>Malgrandaviricetes</taxon>
        <taxon>Petitvirales</taxon>
        <taxon>Microviridae</taxon>
    </lineage>
</organism>
<dbReference type="EMBL" id="BK014772">
    <property type="protein sequence ID" value="DAD75062.1"/>
    <property type="molecule type" value="Genomic_DNA"/>
</dbReference>
<accession>A0A8S5LYI7</accession>
<proteinExistence type="predicted"/>
<keyword evidence="1" id="KW-0812">Transmembrane</keyword>
<keyword evidence="1" id="KW-0472">Membrane</keyword>